<organism evidence="4 5">
    <name type="scientific">Candidatus Falkowbacteria bacterium RIFCSPHIGHO2_02_FULL_45_15</name>
    <dbReference type="NCBI Taxonomy" id="1797987"/>
    <lineage>
        <taxon>Bacteria</taxon>
        <taxon>Candidatus Falkowiibacteriota</taxon>
    </lineage>
</organism>
<comment type="caution">
    <text evidence="4">The sequence shown here is derived from an EMBL/GenBank/DDBJ whole genome shotgun (WGS) entry which is preliminary data.</text>
</comment>
<dbReference type="InterPro" id="IPR001732">
    <property type="entry name" value="UDP-Glc/GDP-Man_DH_N"/>
</dbReference>
<feature type="domain" description="UDP-glucose/GDP-mannose dehydrogenase dimerisation" evidence="2">
    <location>
        <begin position="167"/>
        <end position="249"/>
    </location>
</feature>
<sequence>MILLNFFMKKLIGFIGQGWIGKNYADNFGERGYEVVRYAMEEPYVKNKEMIKTCDIVFIAVPTPTTPKGFDDGILRSVVPLIGEGKIAVIKSTVLPGTTESIQAENKNIFVMHSPEFLTESSAAYDAANPNRNIVGIAEDSDEHRAKAKEVMEVLPYAPYQLICRAREAELVKYGGNCWFFFKVIFINMLYDSAQKLGVQWETVQDAMAADPRIGRTHLNPVHQGGRGAGGHCFIKDFAAFTDIYQRQVGDKLGMEVLESLAKKNIDLLIKSKKDIDLLKGVYGDKVIGDKLTSNQ</sequence>
<evidence type="ECO:0000259" key="2">
    <source>
        <dbReference type="Pfam" id="PF00984"/>
    </source>
</evidence>
<reference evidence="4 5" key="1">
    <citation type="journal article" date="2016" name="Nat. Commun.">
        <title>Thousands of microbial genomes shed light on interconnected biogeochemical processes in an aquifer system.</title>
        <authorList>
            <person name="Anantharaman K."/>
            <person name="Brown C.T."/>
            <person name="Hug L.A."/>
            <person name="Sharon I."/>
            <person name="Castelle C.J."/>
            <person name="Probst A.J."/>
            <person name="Thomas B.C."/>
            <person name="Singh A."/>
            <person name="Wilkins M.J."/>
            <person name="Karaoz U."/>
            <person name="Brodie E.L."/>
            <person name="Williams K.H."/>
            <person name="Hubbard S.S."/>
            <person name="Banfield J.F."/>
        </authorList>
    </citation>
    <scope>NUCLEOTIDE SEQUENCE [LARGE SCALE GENOMIC DNA]</scope>
</reference>
<dbReference type="PANTHER" id="PTHR43750">
    <property type="entry name" value="UDP-GLUCOSE 6-DEHYDROGENASE TUAD"/>
    <property type="match status" value="1"/>
</dbReference>
<evidence type="ECO:0000313" key="4">
    <source>
        <dbReference type="EMBL" id="OGF19854.1"/>
    </source>
</evidence>
<dbReference type="Gene3D" id="1.10.1040.10">
    <property type="entry name" value="N-(1-d-carboxylethyl)-l-norvaline Dehydrogenase, domain 2"/>
    <property type="match status" value="1"/>
</dbReference>
<dbReference type="Proteomes" id="UP000177691">
    <property type="component" value="Unassembled WGS sequence"/>
</dbReference>
<comment type="similarity">
    <text evidence="1">Belongs to the UDP-glucose/GDP-mannose dehydrogenase family.</text>
</comment>
<dbReference type="Gene3D" id="3.40.50.720">
    <property type="entry name" value="NAD(P)-binding Rossmann-like Domain"/>
    <property type="match status" value="1"/>
</dbReference>
<evidence type="ECO:0000259" key="3">
    <source>
        <dbReference type="Pfam" id="PF03721"/>
    </source>
</evidence>
<dbReference type="Pfam" id="PF03721">
    <property type="entry name" value="UDPG_MGDP_dh_N"/>
    <property type="match status" value="1"/>
</dbReference>
<dbReference type="SUPFAM" id="SSF48179">
    <property type="entry name" value="6-phosphogluconate dehydrogenase C-terminal domain-like"/>
    <property type="match status" value="1"/>
</dbReference>
<feature type="domain" description="UDP-glucose/GDP-mannose dehydrogenase N-terminal" evidence="3">
    <location>
        <begin position="47"/>
        <end position="146"/>
    </location>
</feature>
<gene>
    <name evidence="4" type="ORF">A3D54_03360</name>
</gene>
<dbReference type="GO" id="GO:0051287">
    <property type="term" value="F:NAD binding"/>
    <property type="evidence" value="ECO:0007669"/>
    <property type="project" value="InterPro"/>
</dbReference>
<evidence type="ECO:0000313" key="5">
    <source>
        <dbReference type="Proteomes" id="UP000177691"/>
    </source>
</evidence>
<dbReference type="Pfam" id="PF00984">
    <property type="entry name" value="UDPG_MGDP_dh"/>
    <property type="match status" value="1"/>
</dbReference>
<dbReference type="GO" id="GO:0016616">
    <property type="term" value="F:oxidoreductase activity, acting on the CH-OH group of donors, NAD or NADP as acceptor"/>
    <property type="evidence" value="ECO:0007669"/>
    <property type="project" value="InterPro"/>
</dbReference>
<protein>
    <recommendedName>
        <fullName evidence="6">UDP-glucose/GDP-mannose dehydrogenase dimerisation domain-containing protein</fullName>
    </recommendedName>
</protein>
<evidence type="ECO:0000256" key="1">
    <source>
        <dbReference type="ARBA" id="ARBA00006601"/>
    </source>
</evidence>
<dbReference type="EMBL" id="MFFU01000003">
    <property type="protein sequence ID" value="OGF19854.1"/>
    <property type="molecule type" value="Genomic_DNA"/>
</dbReference>
<dbReference type="InterPro" id="IPR036291">
    <property type="entry name" value="NAD(P)-bd_dom_sf"/>
</dbReference>
<dbReference type="PANTHER" id="PTHR43750:SF3">
    <property type="entry name" value="UDP-GLUCOSE 6-DEHYDROGENASE TUAD"/>
    <property type="match status" value="1"/>
</dbReference>
<dbReference type="InterPro" id="IPR014026">
    <property type="entry name" value="UDP-Glc/GDP-Man_DH_dimer"/>
</dbReference>
<proteinExistence type="inferred from homology"/>
<dbReference type="InterPro" id="IPR013328">
    <property type="entry name" value="6PGD_dom2"/>
</dbReference>
<dbReference type="SUPFAM" id="SSF51735">
    <property type="entry name" value="NAD(P)-binding Rossmann-fold domains"/>
    <property type="match status" value="1"/>
</dbReference>
<dbReference type="InterPro" id="IPR008927">
    <property type="entry name" value="6-PGluconate_DH-like_C_sf"/>
</dbReference>
<accession>A0A1F5RZL3</accession>
<evidence type="ECO:0008006" key="6">
    <source>
        <dbReference type="Google" id="ProtNLM"/>
    </source>
</evidence>
<dbReference type="AlphaFoldDB" id="A0A1F5RZL3"/>
<name>A0A1F5RZL3_9BACT</name>